<feature type="compositionally biased region" description="Acidic residues" evidence="1">
    <location>
        <begin position="131"/>
        <end position="141"/>
    </location>
</feature>
<dbReference type="RefSeq" id="WP_160763843.1">
    <property type="nucleotide sequence ID" value="NZ_WUPT01000001.1"/>
</dbReference>
<organism evidence="2 3">
    <name type="scientific">Kangsaoukella pontilimi</name>
    <dbReference type="NCBI Taxonomy" id="2691042"/>
    <lineage>
        <taxon>Bacteria</taxon>
        <taxon>Pseudomonadati</taxon>
        <taxon>Pseudomonadota</taxon>
        <taxon>Alphaproteobacteria</taxon>
        <taxon>Rhodobacterales</taxon>
        <taxon>Paracoccaceae</taxon>
        <taxon>Kangsaoukella</taxon>
    </lineage>
</organism>
<reference evidence="2 3" key="2">
    <citation type="submission" date="2020-03" db="EMBL/GenBank/DDBJ databases">
        <title>Kangsaoukella pontilimi gen. nov., sp. nov., a new member of the family Rhodobacteraceae isolated from a tidal mudflat.</title>
        <authorList>
            <person name="Kim I.S."/>
        </authorList>
    </citation>
    <scope>NUCLEOTIDE SEQUENCE [LARGE SCALE GENOMIC DNA]</scope>
    <source>
        <strain evidence="2 3">GH1-50</strain>
    </source>
</reference>
<dbReference type="Proteomes" id="UP000480350">
    <property type="component" value="Unassembled WGS sequence"/>
</dbReference>
<evidence type="ECO:0000313" key="3">
    <source>
        <dbReference type="Proteomes" id="UP000480350"/>
    </source>
</evidence>
<feature type="compositionally biased region" description="Basic and acidic residues" evidence="1">
    <location>
        <begin position="63"/>
        <end position="80"/>
    </location>
</feature>
<protein>
    <submittedName>
        <fullName evidence="2">Uncharacterized protein</fullName>
    </submittedName>
</protein>
<name>A0A7C9IG28_9RHOB</name>
<feature type="region of interest" description="Disordered" evidence="1">
    <location>
        <begin position="21"/>
        <end position="194"/>
    </location>
</feature>
<sequence>MSKSVSGQNVEDMLSSVRRLVSSELPRNQRSRLPDGPGALVLTKDLRVQTAPPRAEAAPSSKTLEERIAELEAAVDHQESEWEPDGSEDQTVHQPDRIVFRPSRPLTEQEQRRPLRLSEIALIETGPANEGEAEDEGDEAATAEASFRHEGVDVEDTQPVEPEPAAPVESEAAAPEPESAESASAPAEPVSAQRFAQDPFADAIARDVAAVVAEMAEAALQEDRDFEAALAEAVRAAPAVAPMEDEAVAVAEDEPEADVEAEADMDLAFDDEADHVEAEAMVEELEAEVALAPEEGPEEAPEAQSREDRAQALDDLPAAAPLSEEQLRPLISRMIRDELQGELGERITRNVRKLVRQEINRALSVRDLE</sequence>
<proteinExistence type="predicted"/>
<reference evidence="2 3" key="1">
    <citation type="submission" date="2019-12" db="EMBL/GenBank/DDBJ databases">
        <authorList>
            <person name="Lee S.D."/>
        </authorList>
    </citation>
    <scope>NUCLEOTIDE SEQUENCE [LARGE SCALE GENOMIC DNA]</scope>
    <source>
        <strain evidence="2 3">GH1-50</strain>
    </source>
</reference>
<feature type="compositionally biased region" description="Low complexity" evidence="1">
    <location>
        <begin position="166"/>
        <end position="192"/>
    </location>
</feature>
<evidence type="ECO:0000313" key="2">
    <source>
        <dbReference type="EMBL" id="MXQ08004.1"/>
    </source>
</evidence>
<feature type="compositionally biased region" description="Basic and acidic residues" evidence="1">
    <location>
        <begin position="90"/>
        <end position="99"/>
    </location>
</feature>
<keyword evidence="3" id="KW-1185">Reference proteome</keyword>
<dbReference type="AlphaFoldDB" id="A0A7C9IG28"/>
<feature type="compositionally biased region" description="Low complexity" evidence="1">
    <location>
        <begin position="313"/>
        <end position="322"/>
    </location>
</feature>
<gene>
    <name evidence="2" type="ORF">GQ651_09115</name>
</gene>
<comment type="caution">
    <text evidence="2">The sequence shown here is derived from an EMBL/GenBank/DDBJ whole genome shotgun (WGS) entry which is preliminary data.</text>
</comment>
<accession>A0A7C9IG28</accession>
<feature type="region of interest" description="Disordered" evidence="1">
    <location>
        <begin position="289"/>
        <end position="324"/>
    </location>
</feature>
<dbReference type="EMBL" id="WUPT01000001">
    <property type="protein sequence ID" value="MXQ08004.1"/>
    <property type="molecule type" value="Genomic_DNA"/>
</dbReference>
<evidence type="ECO:0000256" key="1">
    <source>
        <dbReference type="SAM" id="MobiDB-lite"/>
    </source>
</evidence>